<organism evidence="2 3">
    <name type="scientific">Candidatus Yanofskybacteria bacterium RIFCSPHIGHO2_02_FULL_38_22b</name>
    <dbReference type="NCBI Taxonomy" id="1802673"/>
    <lineage>
        <taxon>Bacteria</taxon>
        <taxon>Candidatus Yanofskyibacteriota</taxon>
    </lineage>
</organism>
<accession>A0A1F8F2N9</accession>
<evidence type="ECO:0000313" key="3">
    <source>
        <dbReference type="Proteomes" id="UP000176834"/>
    </source>
</evidence>
<comment type="caution">
    <text evidence="2">The sequence shown here is derived from an EMBL/GenBank/DDBJ whole genome shotgun (WGS) entry which is preliminary data.</text>
</comment>
<proteinExistence type="predicted"/>
<dbReference type="AlphaFoldDB" id="A0A1F8F2N9"/>
<gene>
    <name evidence="2" type="ORF">A3B86_01375</name>
</gene>
<evidence type="ECO:0000313" key="2">
    <source>
        <dbReference type="EMBL" id="OGN07382.1"/>
    </source>
</evidence>
<sequence>MNSRVIGGVVTVVVLAVIIGVFATRSSSQTPEVRAVTDVAEDGTEYAVQHTFLCTLPGGREARDWHFTDRWVKNQLSYDTYHAGGVAGGTVVAIQRVSSVNSGHVRFRRERLSLSGSSLEGHDYLRVRINGEVATIEEDVLFVEHNVNLEPPPATLPACGTPRS</sequence>
<keyword evidence="1" id="KW-0472">Membrane</keyword>
<keyword evidence="1" id="KW-1133">Transmembrane helix</keyword>
<evidence type="ECO:0000256" key="1">
    <source>
        <dbReference type="SAM" id="Phobius"/>
    </source>
</evidence>
<name>A0A1F8F2N9_9BACT</name>
<keyword evidence="1" id="KW-0812">Transmembrane</keyword>
<protein>
    <submittedName>
        <fullName evidence="2">Uncharacterized protein</fullName>
    </submittedName>
</protein>
<reference evidence="2 3" key="1">
    <citation type="journal article" date="2016" name="Nat. Commun.">
        <title>Thousands of microbial genomes shed light on interconnected biogeochemical processes in an aquifer system.</title>
        <authorList>
            <person name="Anantharaman K."/>
            <person name="Brown C.T."/>
            <person name="Hug L.A."/>
            <person name="Sharon I."/>
            <person name="Castelle C.J."/>
            <person name="Probst A.J."/>
            <person name="Thomas B.C."/>
            <person name="Singh A."/>
            <person name="Wilkins M.J."/>
            <person name="Karaoz U."/>
            <person name="Brodie E.L."/>
            <person name="Williams K.H."/>
            <person name="Hubbard S.S."/>
            <person name="Banfield J.F."/>
        </authorList>
    </citation>
    <scope>NUCLEOTIDE SEQUENCE [LARGE SCALE GENOMIC DNA]</scope>
</reference>
<feature type="transmembrane region" description="Helical" evidence="1">
    <location>
        <begin position="6"/>
        <end position="24"/>
    </location>
</feature>
<dbReference type="Proteomes" id="UP000176834">
    <property type="component" value="Unassembled WGS sequence"/>
</dbReference>
<dbReference type="EMBL" id="MGJN01000007">
    <property type="protein sequence ID" value="OGN07382.1"/>
    <property type="molecule type" value="Genomic_DNA"/>
</dbReference>